<feature type="compositionally biased region" description="Basic residues" evidence="1">
    <location>
        <begin position="13"/>
        <end position="22"/>
    </location>
</feature>
<organism evidence="2 3">
    <name type="scientific">Brassica napus</name>
    <name type="common">Rape</name>
    <dbReference type="NCBI Taxonomy" id="3708"/>
    <lineage>
        <taxon>Eukaryota</taxon>
        <taxon>Viridiplantae</taxon>
        <taxon>Streptophyta</taxon>
        <taxon>Embryophyta</taxon>
        <taxon>Tracheophyta</taxon>
        <taxon>Spermatophyta</taxon>
        <taxon>Magnoliopsida</taxon>
        <taxon>eudicotyledons</taxon>
        <taxon>Gunneridae</taxon>
        <taxon>Pentapetalae</taxon>
        <taxon>rosids</taxon>
        <taxon>malvids</taxon>
        <taxon>Brassicales</taxon>
        <taxon>Brassicaceae</taxon>
        <taxon>Brassiceae</taxon>
        <taxon>Brassica</taxon>
    </lineage>
</organism>
<gene>
    <name evidence="2" type="primary">BnaC04g19360D</name>
    <name evidence="2" type="ORF">GSBRNA2T00000435001</name>
</gene>
<feature type="compositionally biased region" description="Basic and acidic residues" evidence="1">
    <location>
        <begin position="1"/>
        <end position="12"/>
    </location>
</feature>
<reference evidence="2 3" key="1">
    <citation type="journal article" date="2014" name="Science">
        <title>Plant genetics. Early allopolyploid evolution in the post-Neolithic Brassica napus oilseed genome.</title>
        <authorList>
            <person name="Chalhoub B."/>
            <person name="Denoeud F."/>
            <person name="Liu S."/>
            <person name="Parkin I.A."/>
            <person name="Tang H."/>
            <person name="Wang X."/>
            <person name="Chiquet J."/>
            <person name="Belcram H."/>
            <person name="Tong C."/>
            <person name="Samans B."/>
            <person name="Correa M."/>
            <person name="Da Silva C."/>
            <person name="Just J."/>
            <person name="Falentin C."/>
            <person name="Koh C.S."/>
            <person name="Le Clainche I."/>
            <person name="Bernard M."/>
            <person name="Bento P."/>
            <person name="Noel B."/>
            <person name="Labadie K."/>
            <person name="Alberti A."/>
            <person name="Charles M."/>
            <person name="Arnaud D."/>
            <person name="Guo H."/>
            <person name="Daviaud C."/>
            <person name="Alamery S."/>
            <person name="Jabbari K."/>
            <person name="Zhao M."/>
            <person name="Edger P.P."/>
            <person name="Chelaifa H."/>
            <person name="Tack D."/>
            <person name="Lassalle G."/>
            <person name="Mestiri I."/>
            <person name="Schnel N."/>
            <person name="Le Paslier M.C."/>
            <person name="Fan G."/>
            <person name="Renault V."/>
            <person name="Bayer P.E."/>
            <person name="Golicz A.A."/>
            <person name="Manoli S."/>
            <person name="Lee T.H."/>
            <person name="Thi V.H."/>
            <person name="Chalabi S."/>
            <person name="Hu Q."/>
            <person name="Fan C."/>
            <person name="Tollenaere R."/>
            <person name="Lu Y."/>
            <person name="Battail C."/>
            <person name="Shen J."/>
            <person name="Sidebottom C.H."/>
            <person name="Wang X."/>
            <person name="Canaguier A."/>
            <person name="Chauveau A."/>
            <person name="Berard A."/>
            <person name="Deniot G."/>
            <person name="Guan M."/>
            <person name="Liu Z."/>
            <person name="Sun F."/>
            <person name="Lim Y.P."/>
            <person name="Lyons E."/>
            <person name="Town C.D."/>
            <person name="Bancroft I."/>
            <person name="Wang X."/>
            <person name="Meng J."/>
            <person name="Ma J."/>
            <person name="Pires J.C."/>
            <person name="King G.J."/>
            <person name="Brunel D."/>
            <person name="Delourme R."/>
            <person name="Renard M."/>
            <person name="Aury J.M."/>
            <person name="Adams K.L."/>
            <person name="Batley J."/>
            <person name="Snowdon R.J."/>
            <person name="Tost J."/>
            <person name="Edwards D."/>
            <person name="Zhou Y."/>
            <person name="Hua W."/>
            <person name="Sharpe A.G."/>
            <person name="Paterson A.H."/>
            <person name="Guan C."/>
            <person name="Wincker P."/>
        </authorList>
    </citation>
    <scope>NUCLEOTIDE SEQUENCE [LARGE SCALE GENOMIC DNA]</scope>
    <source>
        <strain evidence="3">cv. Darmor-bzh</strain>
    </source>
</reference>
<evidence type="ECO:0000256" key="1">
    <source>
        <dbReference type="SAM" id="MobiDB-lite"/>
    </source>
</evidence>
<dbReference type="Proteomes" id="UP000028999">
    <property type="component" value="Unassembled WGS sequence"/>
</dbReference>
<proteinExistence type="predicted"/>
<sequence>MEMVERGEDATTGHHHYPFSHP</sequence>
<name>A0A078F6A3_BRANA</name>
<evidence type="ECO:0000313" key="3">
    <source>
        <dbReference type="Proteomes" id="UP000028999"/>
    </source>
</evidence>
<dbReference type="AlphaFoldDB" id="A0A078F6A3"/>
<dbReference type="Gramene" id="CDY08627">
    <property type="protein sequence ID" value="CDY08627"/>
    <property type="gene ID" value="GSBRNA2T00000435001"/>
</dbReference>
<dbReference type="EMBL" id="LK031987">
    <property type="protein sequence ID" value="CDY08627.1"/>
    <property type="molecule type" value="Genomic_DNA"/>
</dbReference>
<feature type="region of interest" description="Disordered" evidence="1">
    <location>
        <begin position="1"/>
        <end position="22"/>
    </location>
</feature>
<protein>
    <submittedName>
        <fullName evidence="2">BnaC04g19360D protein</fullName>
    </submittedName>
</protein>
<keyword evidence="3" id="KW-1185">Reference proteome</keyword>
<accession>A0A078F6A3</accession>
<dbReference type="PaxDb" id="3708-A0A078F6A3"/>
<evidence type="ECO:0000313" key="2">
    <source>
        <dbReference type="EMBL" id="CDY08627.1"/>
    </source>
</evidence>